<dbReference type="EMBL" id="CP001964">
    <property type="protein sequence ID" value="ADG73284.1"/>
    <property type="molecule type" value="Genomic_DNA"/>
</dbReference>
<keyword evidence="4" id="KW-1185">Reference proteome</keyword>
<evidence type="ECO:0000256" key="2">
    <source>
        <dbReference type="SAM" id="SignalP"/>
    </source>
</evidence>
<evidence type="ECO:0000313" key="3">
    <source>
        <dbReference type="EMBL" id="ADG73284.1"/>
    </source>
</evidence>
<dbReference type="STRING" id="446466.Cfla_0367"/>
<keyword evidence="2" id="KW-0732">Signal</keyword>
<organism evidence="3 4">
    <name type="scientific">Cellulomonas flavigena (strain ATCC 482 / DSM 20109 / BCRC 11376 / JCM 18109 / NBRC 3775 / NCIMB 8073 / NRS 134)</name>
    <dbReference type="NCBI Taxonomy" id="446466"/>
    <lineage>
        <taxon>Bacteria</taxon>
        <taxon>Bacillati</taxon>
        <taxon>Actinomycetota</taxon>
        <taxon>Actinomycetes</taxon>
        <taxon>Micrococcales</taxon>
        <taxon>Cellulomonadaceae</taxon>
        <taxon>Cellulomonas</taxon>
    </lineage>
</organism>
<evidence type="ECO:0000313" key="4">
    <source>
        <dbReference type="Proteomes" id="UP000000849"/>
    </source>
</evidence>
<feature type="chain" id="PRO_5038653150" description="BON domain-containing protein" evidence="2">
    <location>
        <begin position="26"/>
        <end position="126"/>
    </location>
</feature>
<dbReference type="KEGG" id="cfl:Cfla_0367"/>
<proteinExistence type="predicted"/>
<dbReference type="RefSeq" id="WP_013115618.1">
    <property type="nucleotide sequence ID" value="NC_014151.1"/>
</dbReference>
<feature type="signal peptide" evidence="2">
    <location>
        <begin position="1"/>
        <end position="25"/>
    </location>
</feature>
<feature type="region of interest" description="Disordered" evidence="1">
    <location>
        <begin position="26"/>
        <end position="47"/>
    </location>
</feature>
<dbReference type="HOGENOM" id="CLU_1977578_0_0_11"/>
<accession>D5UH81</accession>
<sequence length="126" mass="12966">MTTTRAAWVPAAVVAALAVGASACAGQVDGTPGTTTADVPSATAPEQPDAAYTDLELAVLDALADDPHQKAARYEADEDRVVVTVWTQGGTLDADALRDLEQRAEQVTDGVDVVVETTDEDAPTEG</sequence>
<dbReference type="AlphaFoldDB" id="D5UH81"/>
<dbReference type="PROSITE" id="PS51257">
    <property type="entry name" value="PROKAR_LIPOPROTEIN"/>
    <property type="match status" value="1"/>
</dbReference>
<evidence type="ECO:0008006" key="5">
    <source>
        <dbReference type="Google" id="ProtNLM"/>
    </source>
</evidence>
<name>D5UH81_CELFN</name>
<protein>
    <recommendedName>
        <fullName evidence="5">BON domain-containing protein</fullName>
    </recommendedName>
</protein>
<evidence type="ECO:0000256" key="1">
    <source>
        <dbReference type="SAM" id="MobiDB-lite"/>
    </source>
</evidence>
<dbReference type="Proteomes" id="UP000000849">
    <property type="component" value="Chromosome"/>
</dbReference>
<reference evidence="3 4" key="1">
    <citation type="journal article" date="2010" name="Stand. Genomic Sci.">
        <title>Complete genome sequence of Cellulomonas flavigena type strain (134).</title>
        <authorList>
            <person name="Abt B."/>
            <person name="Foster B."/>
            <person name="Lapidus A."/>
            <person name="Clum A."/>
            <person name="Sun H."/>
            <person name="Pukall R."/>
            <person name="Lucas S."/>
            <person name="Glavina Del Rio T."/>
            <person name="Nolan M."/>
            <person name="Tice H."/>
            <person name="Cheng J.F."/>
            <person name="Pitluck S."/>
            <person name="Liolios K."/>
            <person name="Ivanova N."/>
            <person name="Mavromatis K."/>
            <person name="Ovchinnikova G."/>
            <person name="Pati A."/>
            <person name="Goodwin L."/>
            <person name="Chen A."/>
            <person name="Palaniappan K."/>
            <person name="Land M."/>
            <person name="Hauser L."/>
            <person name="Chang Y.J."/>
            <person name="Jeffries C.D."/>
            <person name="Rohde M."/>
            <person name="Goker M."/>
            <person name="Woyke T."/>
            <person name="Bristow J."/>
            <person name="Eisen J.A."/>
            <person name="Markowitz V."/>
            <person name="Hugenholtz P."/>
            <person name="Kyrpides N.C."/>
            <person name="Klenk H.P."/>
        </authorList>
    </citation>
    <scope>NUCLEOTIDE SEQUENCE [LARGE SCALE GENOMIC DNA]</scope>
    <source>
        <strain evidence="4">ATCC 482 / DSM 20109 / BCRC 11376 / JCM 18109 / NBRC 3775 / NCIMB 8073 / NRS 134</strain>
    </source>
</reference>
<gene>
    <name evidence="3" type="ordered locus">Cfla_0367</name>
</gene>